<dbReference type="Proteomes" id="UP000085678">
    <property type="component" value="Unplaced"/>
</dbReference>
<dbReference type="GeneID" id="106161147"/>
<keyword evidence="1" id="KW-1185">Reference proteome</keyword>
<organism evidence="1 2">
    <name type="scientific">Lingula anatina</name>
    <name type="common">Brachiopod</name>
    <name type="synonym">Lingula unguis</name>
    <dbReference type="NCBI Taxonomy" id="7574"/>
    <lineage>
        <taxon>Eukaryota</taxon>
        <taxon>Metazoa</taxon>
        <taxon>Spiralia</taxon>
        <taxon>Lophotrochozoa</taxon>
        <taxon>Brachiopoda</taxon>
        <taxon>Linguliformea</taxon>
        <taxon>Lingulata</taxon>
        <taxon>Lingulida</taxon>
        <taxon>Linguloidea</taxon>
        <taxon>Lingulidae</taxon>
        <taxon>Lingula</taxon>
    </lineage>
</organism>
<reference evidence="2" key="1">
    <citation type="submission" date="2025-08" db="UniProtKB">
        <authorList>
            <consortium name="RefSeq"/>
        </authorList>
    </citation>
    <scope>IDENTIFICATION</scope>
    <source>
        <tissue evidence="2">Gonads</tissue>
    </source>
</reference>
<evidence type="ECO:0000313" key="1">
    <source>
        <dbReference type="Proteomes" id="UP000085678"/>
    </source>
</evidence>
<protein>
    <submittedName>
        <fullName evidence="2">Uncharacterized protein LOC106161147</fullName>
    </submittedName>
</protein>
<dbReference type="AlphaFoldDB" id="A0A1S3I6J8"/>
<dbReference type="InParanoid" id="A0A1S3I6J8"/>
<name>A0A1S3I6J8_LINAN</name>
<sequence length="160" mass="18169">MWYVLTRHEFFNGGPKTRLKAVKFGCWKSSVTVNYKSTFTGTYTLKVIDGGAPSILTTTIAGPEDLHNGKYFRITVVWLNAHIPGWYLCIECKFFRIKLYIARHCMVIVIPPIWCNHILGICGDWNTDPLNDETILTIPVSDATPWGPLVEASSPLWPWP</sequence>
<proteinExistence type="predicted"/>
<evidence type="ECO:0000313" key="2">
    <source>
        <dbReference type="RefSeq" id="XP_013393471.1"/>
    </source>
</evidence>
<dbReference type="KEGG" id="lak:106161147"/>
<gene>
    <name evidence="2" type="primary">LOC106161147</name>
</gene>
<accession>A0A1S3I6J8</accession>
<dbReference type="RefSeq" id="XP_013393471.1">
    <property type="nucleotide sequence ID" value="XM_013538017.1"/>
</dbReference>